<dbReference type="Gene3D" id="3.40.1190.20">
    <property type="match status" value="1"/>
</dbReference>
<dbReference type="PANTHER" id="PTHR45769:SF3">
    <property type="entry name" value="ADENOSINE KINASE"/>
    <property type="match status" value="1"/>
</dbReference>
<dbReference type="PROSITE" id="PS00584">
    <property type="entry name" value="PFKB_KINASES_2"/>
    <property type="match status" value="1"/>
</dbReference>
<evidence type="ECO:0000256" key="10">
    <source>
        <dbReference type="ARBA" id="ARBA00022842"/>
    </source>
</evidence>
<evidence type="ECO:0000256" key="13">
    <source>
        <dbReference type="PIRSR" id="PIRSR601805-1"/>
    </source>
</evidence>
<dbReference type="InterPro" id="IPR011611">
    <property type="entry name" value="PfkB_dom"/>
</dbReference>
<dbReference type="GO" id="GO:0006166">
    <property type="term" value="P:purine ribonucleoside salvage"/>
    <property type="evidence" value="ECO:0007669"/>
    <property type="project" value="UniProtKB-KW"/>
</dbReference>
<dbReference type="OMA" id="RTMCTYL"/>
<feature type="domain" description="Carbohydrate kinase PfkB" evidence="15">
    <location>
        <begin position="33"/>
        <end position="334"/>
    </location>
</feature>
<dbReference type="GO" id="GO:0006144">
    <property type="term" value="P:purine nucleobase metabolic process"/>
    <property type="evidence" value="ECO:0007669"/>
    <property type="project" value="EnsemblFungi"/>
</dbReference>
<keyword evidence="6 14" id="KW-0660">Purine salvage</keyword>
<evidence type="ECO:0000256" key="14">
    <source>
        <dbReference type="RuleBase" id="RU368116"/>
    </source>
</evidence>
<reference evidence="16 17" key="1">
    <citation type="journal article" date="2011" name="Science">
        <title>Comparative functional genomics of the fission yeasts.</title>
        <authorList>
            <person name="Rhind N."/>
            <person name="Chen Z."/>
            <person name="Yassour M."/>
            <person name="Thompson D.A."/>
            <person name="Haas B.J."/>
            <person name="Habib N."/>
            <person name="Wapinski I."/>
            <person name="Roy S."/>
            <person name="Lin M.F."/>
            <person name="Heiman D.I."/>
            <person name="Young S.K."/>
            <person name="Furuya K."/>
            <person name="Guo Y."/>
            <person name="Pidoux A."/>
            <person name="Chen H.M."/>
            <person name="Robbertse B."/>
            <person name="Goldberg J.M."/>
            <person name="Aoki K."/>
            <person name="Bayne E.H."/>
            <person name="Berlin A.M."/>
            <person name="Desjardins C.A."/>
            <person name="Dobbs E."/>
            <person name="Dukaj L."/>
            <person name="Fan L."/>
            <person name="FitzGerald M.G."/>
            <person name="French C."/>
            <person name="Gujja S."/>
            <person name="Hansen K."/>
            <person name="Keifenheim D."/>
            <person name="Levin J.Z."/>
            <person name="Mosher R.A."/>
            <person name="Mueller C.A."/>
            <person name="Pfiffner J."/>
            <person name="Priest M."/>
            <person name="Russ C."/>
            <person name="Smialowska A."/>
            <person name="Swoboda P."/>
            <person name="Sykes S.M."/>
            <person name="Vaughn M."/>
            <person name="Vengrova S."/>
            <person name="Yoder R."/>
            <person name="Zeng Q."/>
            <person name="Allshire R."/>
            <person name="Baulcombe D."/>
            <person name="Birren B.W."/>
            <person name="Brown W."/>
            <person name="Ekwall K."/>
            <person name="Kellis M."/>
            <person name="Leatherwood J."/>
            <person name="Levin H."/>
            <person name="Margalit H."/>
            <person name="Martienssen R."/>
            <person name="Nieduszynski C.A."/>
            <person name="Spatafora J.W."/>
            <person name="Friedman N."/>
            <person name="Dalgaard J.Z."/>
            <person name="Baumann P."/>
            <person name="Niki H."/>
            <person name="Regev A."/>
            <person name="Nusbaum C."/>
        </authorList>
    </citation>
    <scope>NUCLEOTIDE SEQUENCE [LARGE SCALE GENOMIC DNA]</scope>
    <source>
        <strain evidence="17">yFS286</strain>
    </source>
</reference>
<keyword evidence="9 14" id="KW-0067">ATP-binding</keyword>
<comment type="cofactor">
    <cofactor evidence="1 14">
        <name>Mg(2+)</name>
        <dbReference type="ChEBI" id="CHEBI:18420"/>
    </cofactor>
</comment>
<dbReference type="PRINTS" id="PR00989">
    <property type="entry name" value="ADENOKINASE"/>
</dbReference>
<dbReference type="AlphaFoldDB" id="S9PSL6"/>
<dbReference type="Proteomes" id="UP000016088">
    <property type="component" value="Unassembled WGS sequence"/>
</dbReference>
<comment type="function">
    <text evidence="14">ATP dependent phosphorylation of adenosine and other related nucleoside analogs to monophosphate derivatives.</text>
</comment>
<proteinExistence type="inferred from homology"/>
<sequence>MSSYVLFGLENPLLDYYVGGGEDTLQKYELNANDAILASEKQMGIYKETCISYGAGGAAQNSCRAAQYVLPPNSTVFAGCVGNDDFARMLRESNDKAGLRSLFSVDPSTTTGVCAVVLSNNNKCRSLCTNLGAANNYKLKDLKAPEVWSLVESSKIFYVGGYHLTVSPEAMLELAKHAVEKNKPYIMNLSAPFLSQFFKEQMDSVVPYCDYIIGNESEILSYGEHHGIQTKDVGQVALALASVEKVNKKRSRAVVITQGADATIVVQDGKVNTYKPNHVPAEEIVDTNGAGDAFAGGFIAALAGDHGIDYAITLGHWLGQECIKVSGTTLPLPKKQYPLP</sequence>
<feature type="active site" description="Proton acceptor" evidence="13">
    <location>
        <position position="292"/>
    </location>
</feature>
<dbReference type="Pfam" id="PF00294">
    <property type="entry name" value="PfkB"/>
    <property type="match status" value="1"/>
</dbReference>
<protein>
    <recommendedName>
        <fullName evidence="12 14">Adenosine kinase</fullName>
        <shortName evidence="14">AK</shortName>
        <ecNumber evidence="4 14">2.7.1.20</ecNumber>
    </recommendedName>
    <alternativeName>
        <fullName evidence="14">Adenosine 5'-phosphotransferase</fullName>
    </alternativeName>
</protein>
<dbReference type="InterPro" id="IPR029056">
    <property type="entry name" value="Ribokinase-like"/>
</dbReference>
<dbReference type="Gene3D" id="3.30.1110.10">
    <property type="match status" value="1"/>
</dbReference>
<dbReference type="GO" id="GO:0005524">
    <property type="term" value="F:ATP binding"/>
    <property type="evidence" value="ECO:0007669"/>
    <property type="project" value="UniProtKB-UniRule"/>
</dbReference>
<dbReference type="RefSeq" id="XP_013019405.1">
    <property type="nucleotide sequence ID" value="XM_013163951.1"/>
</dbReference>
<dbReference type="EC" id="2.7.1.20" evidence="4 14"/>
<evidence type="ECO:0000256" key="6">
    <source>
        <dbReference type="ARBA" id="ARBA00022726"/>
    </source>
</evidence>
<dbReference type="GO" id="GO:0044209">
    <property type="term" value="P:AMP salvage"/>
    <property type="evidence" value="ECO:0007669"/>
    <property type="project" value="UniProtKB-UniRule"/>
</dbReference>
<dbReference type="CDD" id="cd01168">
    <property type="entry name" value="adenosine_kinase"/>
    <property type="match status" value="1"/>
</dbReference>
<comment type="pathway">
    <text evidence="2 14">Purine metabolism; AMP biosynthesis via salvage pathway; AMP from adenosine: step 1/1.</text>
</comment>
<evidence type="ECO:0000313" key="17">
    <source>
        <dbReference type="Proteomes" id="UP000016088"/>
    </source>
</evidence>
<keyword evidence="7 14" id="KW-0547">Nucleotide-binding</keyword>
<dbReference type="SUPFAM" id="SSF53613">
    <property type="entry name" value="Ribokinase-like"/>
    <property type="match status" value="1"/>
</dbReference>
<evidence type="ECO:0000256" key="11">
    <source>
        <dbReference type="ARBA" id="ARBA00051362"/>
    </source>
</evidence>
<keyword evidence="5 14" id="KW-0808">Transferase</keyword>
<evidence type="ECO:0000256" key="5">
    <source>
        <dbReference type="ARBA" id="ARBA00022679"/>
    </source>
</evidence>
<comment type="catalytic activity">
    <reaction evidence="11 14">
        <text>adenosine + ATP = AMP + ADP + H(+)</text>
        <dbReference type="Rhea" id="RHEA:20824"/>
        <dbReference type="ChEBI" id="CHEBI:15378"/>
        <dbReference type="ChEBI" id="CHEBI:16335"/>
        <dbReference type="ChEBI" id="CHEBI:30616"/>
        <dbReference type="ChEBI" id="CHEBI:456215"/>
        <dbReference type="ChEBI" id="CHEBI:456216"/>
        <dbReference type="EC" id="2.7.1.20"/>
    </reaction>
</comment>
<dbReference type="eggNOG" id="KOG2854">
    <property type="taxonomic scope" value="Eukaryota"/>
</dbReference>
<dbReference type="GO" id="GO:0004001">
    <property type="term" value="F:adenosine kinase activity"/>
    <property type="evidence" value="ECO:0007669"/>
    <property type="project" value="UniProtKB-UniRule"/>
</dbReference>
<dbReference type="GO" id="GO:0005634">
    <property type="term" value="C:nucleus"/>
    <property type="evidence" value="ECO:0007669"/>
    <property type="project" value="TreeGrafter"/>
</dbReference>
<dbReference type="InterPro" id="IPR001805">
    <property type="entry name" value="Adenokinase"/>
</dbReference>
<evidence type="ECO:0000256" key="7">
    <source>
        <dbReference type="ARBA" id="ARBA00022741"/>
    </source>
</evidence>
<dbReference type="EMBL" id="KE503207">
    <property type="protein sequence ID" value="EPX72111.1"/>
    <property type="molecule type" value="Genomic_DNA"/>
</dbReference>
<name>S9PSL6_SCHOY</name>
<dbReference type="PANTHER" id="PTHR45769">
    <property type="entry name" value="ADENOSINE KINASE"/>
    <property type="match status" value="1"/>
</dbReference>
<organism evidence="16 17">
    <name type="scientific">Schizosaccharomyces octosporus (strain yFS286)</name>
    <name type="common">Fission yeast</name>
    <name type="synonym">Octosporomyces octosporus</name>
    <dbReference type="NCBI Taxonomy" id="483514"/>
    <lineage>
        <taxon>Eukaryota</taxon>
        <taxon>Fungi</taxon>
        <taxon>Dikarya</taxon>
        <taxon>Ascomycota</taxon>
        <taxon>Taphrinomycotina</taxon>
        <taxon>Schizosaccharomycetes</taxon>
        <taxon>Schizosaccharomycetales</taxon>
        <taxon>Schizosaccharomycetaceae</taxon>
        <taxon>Schizosaccharomyces</taxon>
    </lineage>
</organism>
<dbReference type="OrthoDB" id="432447at2759"/>
<evidence type="ECO:0000256" key="4">
    <source>
        <dbReference type="ARBA" id="ARBA00012119"/>
    </source>
</evidence>
<dbReference type="FunFam" id="3.40.1190.20:FF:000076">
    <property type="entry name" value="Adenosine kinase"/>
    <property type="match status" value="1"/>
</dbReference>
<evidence type="ECO:0000256" key="3">
    <source>
        <dbReference type="ARBA" id="ARBA00010688"/>
    </source>
</evidence>
<keyword evidence="8 14" id="KW-0418">Kinase</keyword>
<dbReference type="UniPathway" id="UPA00588">
    <property type="reaction ID" value="UER00659"/>
</dbReference>
<evidence type="ECO:0000256" key="1">
    <source>
        <dbReference type="ARBA" id="ARBA00001946"/>
    </source>
</evidence>
<comment type="similarity">
    <text evidence="3 14">Belongs to the carbohydrate kinase PfkB family.</text>
</comment>
<dbReference type="HOGENOM" id="CLU_045832_0_0_1"/>
<dbReference type="VEuPathDB" id="FungiDB:SOCG_04804"/>
<evidence type="ECO:0000259" key="15">
    <source>
        <dbReference type="Pfam" id="PF00294"/>
    </source>
</evidence>
<evidence type="ECO:0000313" key="16">
    <source>
        <dbReference type="EMBL" id="EPX72111.1"/>
    </source>
</evidence>
<dbReference type="InterPro" id="IPR002173">
    <property type="entry name" value="Carboh/pur_kinase_PfkB_CS"/>
</dbReference>
<evidence type="ECO:0000256" key="2">
    <source>
        <dbReference type="ARBA" id="ARBA00004801"/>
    </source>
</evidence>
<evidence type="ECO:0000256" key="8">
    <source>
        <dbReference type="ARBA" id="ARBA00022777"/>
    </source>
</evidence>
<dbReference type="GeneID" id="25033764"/>
<dbReference type="GO" id="GO:0005829">
    <property type="term" value="C:cytosol"/>
    <property type="evidence" value="ECO:0007669"/>
    <property type="project" value="TreeGrafter"/>
</dbReference>
<keyword evidence="17" id="KW-1185">Reference proteome</keyword>
<evidence type="ECO:0000256" key="9">
    <source>
        <dbReference type="ARBA" id="ARBA00022840"/>
    </source>
</evidence>
<accession>S9PSL6</accession>
<keyword evidence="10 14" id="KW-0460">Magnesium</keyword>
<evidence type="ECO:0000256" key="12">
    <source>
        <dbReference type="ARBA" id="ARBA00068771"/>
    </source>
</evidence>
<gene>
    <name evidence="16" type="ORF">SOCG_04804</name>
</gene>